<feature type="non-terminal residue" evidence="15">
    <location>
        <position position="331"/>
    </location>
</feature>
<evidence type="ECO:0000256" key="6">
    <source>
        <dbReference type="ARBA" id="ARBA00022979"/>
    </source>
</evidence>
<evidence type="ECO:0000313" key="15">
    <source>
        <dbReference type="EMBL" id="KAJ8321532.1"/>
    </source>
</evidence>
<evidence type="ECO:0000256" key="12">
    <source>
        <dbReference type="ARBA" id="ARBA00023201"/>
    </source>
</evidence>
<comment type="subcellular location">
    <subcellularLocation>
        <location evidence="1">Membrane</location>
        <topology evidence="1">Multi-pass membrane protein</topology>
    </subcellularLocation>
</comment>
<keyword evidence="16" id="KW-1185">Reference proteome</keyword>
<evidence type="ECO:0000256" key="1">
    <source>
        <dbReference type="ARBA" id="ARBA00004141"/>
    </source>
</evidence>
<keyword evidence="10 14" id="KW-0472">Membrane</keyword>
<gene>
    <name evidence="15" type="ORF">KUTeg_000916</name>
</gene>
<sequence>MIRNNNNLRTTLSIILDLDTSLSIIISACVAVFYTFFGGLYSVAYTDVIQLFLIAIGLILALPFAATNPNVDFTTVEGKWQGNLETNQIGIYVDLYILCICGAVPWQVYYQRVLACKTVSLARDATLVGIFMSLLECNRLSGERNFVWYGMDIRFTHGAGVFVPGSRAIGAIIAITVQSVYGLYILCGDLMMVIQFPQLTCALWIRFANTYGSALGFIVGFVLRVLGGEPLLNIPTVLRFPFYDEKLGQLFLFKTFAMLLSFITIISVSYLTEFLFVKKQLSLKYDVFNCFSDKRNFDLQSDNGVHSRETNDGDFRGQTDILLKEHKSKNT</sequence>
<protein>
    <submittedName>
        <fullName evidence="15">Uncharacterized protein</fullName>
    </submittedName>
</protein>
<evidence type="ECO:0000256" key="2">
    <source>
        <dbReference type="ARBA" id="ARBA00006434"/>
    </source>
</evidence>
<organism evidence="15 16">
    <name type="scientific">Tegillarca granosa</name>
    <name type="common">Malaysian cockle</name>
    <name type="synonym">Anadara granosa</name>
    <dbReference type="NCBI Taxonomy" id="220873"/>
    <lineage>
        <taxon>Eukaryota</taxon>
        <taxon>Metazoa</taxon>
        <taxon>Spiralia</taxon>
        <taxon>Lophotrochozoa</taxon>
        <taxon>Mollusca</taxon>
        <taxon>Bivalvia</taxon>
        <taxon>Autobranchia</taxon>
        <taxon>Pteriomorphia</taxon>
        <taxon>Arcoida</taxon>
        <taxon>Arcoidea</taxon>
        <taxon>Arcidae</taxon>
        <taxon>Tegillarca</taxon>
    </lineage>
</organism>
<keyword evidence="9" id="KW-0406">Ion transport</keyword>
<feature type="transmembrane region" description="Helical" evidence="14">
    <location>
        <begin position="48"/>
        <end position="66"/>
    </location>
</feature>
<keyword evidence="7 14" id="KW-1133">Transmembrane helix</keyword>
<keyword evidence="6" id="KW-0530">Neurotransmitter biosynthesis</keyword>
<keyword evidence="3" id="KW-0813">Transport</keyword>
<dbReference type="InterPro" id="IPR001734">
    <property type="entry name" value="Na/solute_symporter"/>
</dbReference>
<dbReference type="PANTHER" id="PTHR45897">
    <property type="entry name" value="HIGH-AFFINITY CHOLINE TRANSPORTER 1"/>
    <property type="match status" value="1"/>
</dbReference>
<evidence type="ECO:0000256" key="8">
    <source>
        <dbReference type="ARBA" id="ARBA00023053"/>
    </source>
</evidence>
<dbReference type="EMBL" id="JARBDR010000042">
    <property type="protein sequence ID" value="KAJ8321532.1"/>
    <property type="molecule type" value="Genomic_DNA"/>
</dbReference>
<evidence type="ECO:0000256" key="13">
    <source>
        <dbReference type="RuleBase" id="RU362091"/>
    </source>
</evidence>
<feature type="transmembrane region" description="Helical" evidence="14">
    <location>
        <begin position="247"/>
        <end position="271"/>
    </location>
</feature>
<dbReference type="PROSITE" id="PS50283">
    <property type="entry name" value="NA_SOLUT_SYMP_3"/>
    <property type="match status" value="1"/>
</dbReference>
<name>A0ABQ9FWA3_TEGGR</name>
<feature type="transmembrane region" description="Helical" evidence="14">
    <location>
        <begin position="20"/>
        <end position="41"/>
    </location>
</feature>
<dbReference type="InterPro" id="IPR052244">
    <property type="entry name" value="Choline_transporter"/>
</dbReference>
<evidence type="ECO:0000313" key="16">
    <source>
        <dbReference type="Proteomes" id="UP001217089"/>
    </source>
</evidence>
<evidence type="ECO:0000256" key="5">
    <source>
        <dbReference type="ARBA" id="ARBA00022847"/>
    </source>
</evidence>
<dbReference type="Gene3D" id="1.20.1730.10">
    <property type="entry name" value="Sodium/glucose cotransporter"/>
    <property type="match status" value="1"/>
</dbReference>
<keyword evidence="12" id="KW-0739">Sodium transport</keyword>
<keyword evidence="8" id="KW-0915">Sodium</keyword>
<evidence type="ECO:0000256" key="11">
    <source>
        <dbReference type="ARBA" id="ARBA00023180"/>
    </source>
</evidence>
<keyword evidence="4 14" id="KW-0812">Transmembrane</keyword>
<proteinExistence type="inferred from homology"/>
<keyword evidence="5" id="KW-0769">Symport</keyword>
<keyword evidence="11" id="KW-0325">Glycoprotein</keyword>
<feature type="transmembrane region" description="Helical" evidence="14">
    <location>
        <begin position="161"/>
        <end position="186"/>
    </location>
</feature>
<evidence type="ECO:0000256" key="7">
    <source>
        <dbReference type="ARBA" id="ARBA00022989"/>
    </source>
</evidence>
<dbReference type="InterPro" id="IPR038377">
    <property type="entry name" value="Na/Glc_symporter_sf"/>
</dbReference>
<dbReference type="PANTHER" id="PTHR45897:SF4">
    <property type="entry name" value="HIGH-AFFINITY CHOLINE TRANSPORTER 1"/>
    <property type="match status" value="1"/>
</dbReference>
<evidence type="ECO:0000256" key="4">
    <source>
        <dbReference type="ARBA" id="ARBA00022692"/>
    </source>
</evidence>
<accession>A0ABQ9FWA3</accession>
<evidence type="ECO:0000256" key="9">
    <source>
        <dbReference type="ARBA" id="ARBA00023065"/>
    </source>
</evidence>
<evidence type="ECO:0000256" key="3">
    <source>
        <dbReference type="ARBA" id="ARBA00022448"/>
    </source>
</evidence>
<reference evidence="15 16" key="1">
    <citation type="submission" date="2022-12" db="EMBL/GenBank/DDBJ databases">
        <title>Chromosome-level genome of Tegillarca granosa.</title>
        <authorList>
            <person name="Kim J."/>
        </authorList>
    </citation>
    <scope>NUCLEOTIDE SEQUENCE [LARGE SCALE GENOMIC DNA]</scope>
    <source>
        <strain evidence="15">Teg-2019</strain>
        <tissue evidence="15">Adductor muscle</tissue>
    </source>
</reference>
<dbReference type="Pfam" id="PF00474">
    <property type="entry name" value="SSF"/>
    <property type="match status" value="1"/>
</dbReference>
<evidence type="ECO:0000256" key="14">
    <source>
        <dbReference type="SAM" id="Phobius"/>
    </source>
</evidence>
<feature type="transmembrane region" description="Helical" evidence="14">
    <location>
        <begin position="207"/>
        <end position="227"/>
    </location>
</feature>
<dbReference type="Proteomes" id="UP001217089">
    <property type="component" value="Unassembled WGS sequence"/>
</dbReference>
<feature type="transmembrane region" description="Helical" evidence="14">
    <location>
        <begin position="89"/>
        <end position="109"/>
    </location>
</feature>
<comment type="caution">
    <text evidence="15">The sequence shown here is derived from an EMBL/GenBank/DDBJ whole genome shotgun (WGS) entry which is preliminary data.</text>
</comment>
<comment type="similarity">
    <text evidence="2 13">Belongs to the sodium:solute symporter (SSF) (TC 2.A.21) family.</text>
</comment>
<evidence type="ECO:0000256" key="10">
    <source>
        <dbReference type="ARBA" id="ARBA00023136"/>
    </source>
</evidence>